<dbReference type="OrthoDB" id="6258481at2759"/>
<gene>
    <name evidence="3" type="ORF">PHET_07646</name>
</gene>
<feature type="compositionally biased region" description="Low complexity" evidence="1">
    <location>
        <begin position="217"/>
        <end position="233"/>
    </location>
</feature>
<keyword evidence="2" id="KW-0812">Transmembrane</keyword>
<dbReference type="AlphaFoldDB" id="A0A8J4SMS9"/>
<organism evidence="3 4">
    <name type="scientific">Paragonimus heterotremus</name>
    <dbReference type="NCBI Taxonomy" id="100268"/>
    <lineage>
        <taxon>Eukaryota</taxon>
        <taxon>Metazoa</taxon>
        <taxon>Spiralia</taxon>
        <taxon>Lophotrochozoa</taxon>
        <taxon>Platyhelminthes</taxon>
        <taxon>Trematoda</taxon>
        <taxon>Digenea</taxon>
        <taxon>Plagiorchiida</taxon>
        <taxon>Troglotremata</taxon>
        <taxon>Troglotrematidae</taxon>
        <taxon>Paragonimus</taxon>
    </lineage>
</organism>
<comment type="caution">
    <text evidence="3">The sequence shown here is derived from an EMBL/GenBank/DDBJ whole genome shotgun (WGS) entry which is preliminary data.</text>
</comment>
<evidence type="ECO:0000313" key="3">
    <source>
        <dbReference type="EMBL" id="KAF5398987.1"/>
    </source>
</evidence>
<accession>A0A8J4SMS9</accession>
<dbReference type="Proteomes" id="UP000748531">
    <property type="component" value="Unassembled WGS sequence"/>
</dbReference>
<protein>
    <submittedName>
        <fullName evidence="3">Uncharacterized protein</fullName>
    </submittedName>
</protein>
<reference evidence="3" key="1">
    <citation type="submission" date="2019-05" db="EMBL/GenBank/DDBJ databases">
        <title>Annotation for the trematode Paragonimus heterotremus.</title>
        <authorList>
            <person name="Choi Y.-J."/>
        </authorList>
    </citation>
    <scope>NUCLEOTIDE SEQUENCE</scope>
    <source>
        <strain evidence="3">LC</strain>
    </source>
</reference>
<dbReference type="EMBL" id="LUCH01004462">
    <property type="protein sequence ID" value="KAF5398987.1"/>
    <property type="molecule type" value="Genomic_DNA"/>
</dbReference>
<feature type="compositionally biased region" description="Basic and acidic residues" evidence="1">
    <location>
        <begin position="239"/>
        <end position="252"/>
    </location>
</feature>
<evidence type="ECO:0000256" key="2">
    <source>
        <dbReference type="SAM" id="Phobius"/>
    </source>
</evidence>
<keyword evidence="2" id="KW-1133">Transmembrane helix</keyword>
<evidence type="ECO:0000313" key="4">
    <source>
        <dbReference type="Proteomes" id="UP000748531"/>
    </source>
</evidence>
<sequence>MRLFPVVFSLTSLPFCWPIRYSRTTESRRQQRIEQKARLPVDMHLPLIDTDRQVTALLITYLLCVLSLIACITLIIVFDKSALRAVRRFFCFCCCLIYGLGRFWNNRVDGELFVDDDDSGDEFCCFKLTESVRQRRPVMLNSYQQQKRTEGMTGLLGDDERSVSTSKISRGYSGYSMAPISLSRNYKQKDNTLQVRLEFLADLAAYMHARAAQQLLSETSSSSEEDSNLSQTSQLTQKTFDDLRGISPKRVDNLGSLDNIPASK</sequence>
<evidence type="ECO:0000256" key="1">
    <source>
        <dbReference type="SAM" id="MobiDB-lite"/>
    </source>
</evidence>
<feature type="transmembrane region" description="Helical" evidence="2">
    <location>
        <begin position="85"/>
        <end position="104"/>
    </location>
</feature>
<keyword evidence="2" id="KW-0472">Membrane</keyword>
<name>A0A8J4SMS9_9TREM</name>
<keyword evidence="4" id="KW-1185">Reference proteome</keyword>
<feature type="transmembrane region" description="Helical" evidence="2">
    <location>
        <begin position="54"/>
        <end position="78"/>
    </location>
</feature>
<proteinExistence type="predicted"/>
<feature type="region of interest" description="Disordered" evidence="1">
    <location>
        <begin position="217"/>
        <end position="264"/>
    </location>
</feature>